<dbReference type="RefSeq" id="WP_146512588.1">
    <property type="nucleotide sequence ID" value="NZ_SIHI01000087.1"/>
</dbReference>
<dbReference type="Gene3D" id="2.40.160.10">
    <property type="entry name" value="Porin"/>
    <property type="match status" value="1"/>
</dbReference>
<organism evidence="1 2">
    <name type="scientific">Thalassoglobus neptunius</name>
    <dbReference type="NCBI Taxonomy" id="1938619"/>
    <lineage>
        <taxon>Bacteria</taxon>
        <taxon>Pseudomonadati</taxon>
        <taxon>Planctomycetota</taxon>
        <taxon>Planctomycetia</taxon>
        <taxon>Planctomycetales</taxon>
        <taxon>Planctomycetaceae</taxon>
        <taxon>Thalassoglobus</taxon>
    </lineage>
</organism>
<accession>A0A5C5VAU1</accession>
<reference evidence="1 2" key="1">
    <citation type="submission" date="2019-02" db="EMBL/GenBank/DDBJ databases">
        <title>Deep-cultivation of Planctomycetes and their phenomic and genomic characterization uncovers novel biology.</title>
        <authorList>
            <person name="Wiegand S."/>
            <person name="Jogler M."/>
            <person name="Boedeker C."/>
            <person name="Pinto D."/>
            <person name="Vollmers J."/>
            <person name="Rivas-Marin E."/>
            <person name="Kohn T."/>
            <person name="Peeters S.H."/>
            <person name="Heuer A."/>
            <person name="Rast P."/>
            <person name="Oberbeckmann S."/>
            <person name="Bunk B."/>
            <person name="Jeske O."/>
            <person name="Meyerdierks A."/>
            <person name="Storesund J.E."/>
            <person name="Kallscheuer N."/>
            <person name="Luecker S."/>
            <person name="Lage O.M."/>
            <person name="Pohl T."/>
            <person name="Merkel B.J."/>
            <person name="Hornburger P."/>
            <person name="Mueller R.-W."/>
            <person name="Bruemmer F."/>
            <person name="Labrenz M."/>
            <person name="Spormann A.M."/>
            <person name="Op Den Camp H."/>
            <person name="Overmann J."/>
            <person name="Amann R."/>
            <person name="Jetten M.S.M."/>
            <person name="Mascher T."/>
            <person name="Medema M.H."/>
            <person name="Devos D.P."/>
            <person name="Kaster A.-K."/>
            <person name="Ovreas L."/>
            <person name="Rohde M."/>
            <person name="Galperin M.Y."/>
            <person name="Jogler C."/>
        </authorList>
    </citation>
    <scope>NUCLEOTIDE SEQUENCE [LARGE SCALE GENOMIC DNA]</scope>
    <source>
        <strain evidence="1 2">KOR42</strain>
    </source>
</reference>
<gene>
    <name evidence="1" type="ORF">KOR42_53620</name>
</gene>
<name>A0A5C5VAU1_9PLAN</name>
<dbReference type="Pfam" id="PF07396">
    <property type="entry name" value="Porin_O_P"/>
    <property type="match status" value="1"/>
</dbReference>
<dbReference type="OrthoDB" id="9760167at2"/>
<comment type="caution">
    <text evidence="1">The sequence shown here is derived from an EMBL/GenBank/DDBJ whole genome shotgun (WGS) entry which is preliminary data.</text>
</comment>
<evidence type="ECO:0008006" key="3">
    <source>
        <dbReference type="Google" id="ProtNLM"/>
    </source>
</evidence>
<dbReference type="EMBL" id="SIHI01000087">
    <property type="protein sequence ID" value="TWT34969.1"/>
    <property type="molecule type" value="Genomic_DNA"/>
</dbReference>
<dbReference type="InterPro" id="IPR010870">
    <property type="entry name" value="Porin_O/P"/>
</dbReference>
<proteinExistence type="predicted"/>
<dbReference type="Proteomes" id="UP000317243">
    <property type="component" value="Unassembled WGS sequence"/>
</dbReference>
<protein>
    <recommendedName>
        <fullName evidence="3">Alginate export domain-containing protein</fullName>
    </recommendedName>
</protein>
<keyword evidence="2" id="KW-1185">Reference proteome</keyword>
<dbReference type="AlphaFoldDB" id="A0A5C5VAU1"/>
<dbReference type="InterPro" id="IPR023614">
    <property type="entry name" value="Porin_dom_sf"/>
</dbReference>
<sequence>MRDLPHPTIGSTGPDSNWINHTRVGYDRGFVIASDQPVKLGADRFPFRLTLNGWGQLRHTISELNAGNDQNQFQLKRARLIFSGSAFTPDFRYYIQLDGRSSSGDDLRLLDYYLQLDVGRRGFGLEPGRLGFRTGKWKMPFSLARYLSGRQLEFSDRSVSSTFFDVNRSLGWGLNGRNEYGVVPVEWEFAIFNGLVTGGAETGSSGTLDDNFAYSGRIIAYPTGKWGEEQLADFDYHKHPATRIGAAFANSTIDQSGSTEFGRIRVDGFQTFCW</sequence>
<evidence type="ECO:0000313" key="2">
    <source>
        <dbReference type="Proteomes" id="UP000317243"/>
    </source>
</evidence>
<evidence type="ECO:0000313" key="1">
    <source>
        <dbReference type="EMBL" id="TWT34969.1"/>
    </source>
</evidence>